<sequence>MASRAQLSTSLCRSSVKVPLRLEDTGGALDWGAGAADGATVLVLLVPETKKEKVRCQGKKEHQHCEGICSRSPIY</sequence>
<protein>
    <submittedName>
        <fullName evidence="1">Uncharacterized protein</fullName>
    </submittedName>
</protein>
<dbReference type="AlphaFoldDB" id="A0A974BPM0"/>
<proteinExistence type="predicted"/>
<dbReference type="EMBL" id="KV467930">
    <property type="protein sequence ID" value="OCT55975.1"/>
    <property type="molecule type" value="Genomic_DNA"/>
</dbReference>
<name>A0A974BPM0_XENLA</name>
<reference evidence="1" key="1">
    <citation type="submission" date="2016-05" db="EMBL/GenBank/DDBJ databases">
        <title>WGS assembly of Xenopus laevis.</title>
        <authorList>
            <person name="Session A."/>
            <person name="Uno Y."/>
            <person name="Kwon T."/>
            <person name="Chapman J."/>
            <person name="Toyoda A."/>
            <person name="Takahashi S."/>
            <person name="Fukui A."/>
            <person name="Hikosaka A."/>
            <person name="Putnam N."/>
            <person name="Stites J."/>
            <person name="Van Heeringen S."/>
            <person name="Quigley I."/>
            <person name="Heinz S."/>
            <person name="Hellsten U."/>
            <person name="Lyons J."/>
            <person name="Suzuki A."/>
            <person name="Kondo M."/>
            <person name="Ogino H."/>
            <person name="Ochi H."/>
            <person name="Bogdanovic O."/>
            <person name="Lister R."/>
            <person name="Georgiou G."/>
            <person name="Paranjpe S."/>
            <person name="Van Kruijsbergen I."/>
            <person name="Mozaffari S."/>
            <person name="Shu S."/>
            <person name="Schmutz J."/>
            <person name="Jenkins J."/>
            <person name="Grimwood J."/>
            <person name="Carlson J."/>
            <person name="Mitros T."/>
            <person name="Simakov O."/>
            <person name="Heald R."/>
            <person name="Miller K."/>
            <person name="Haudenschild C."/>
            <person name="Kuroki Y."/>
            <person name="Tanaka T."/>
            <person name="Michiue T."/>
            <person name="Watanabe M."/>
            <person name="Kinoshita T."/>
            <person name="Ohta Y."/>
            <person name="Mawaribuchi S."/>
            <person name="Suzuki Y."/>
            <person name="Haramoto Y."/>
            <person name="Yamamoto T."/>
            <person name="Takagi C."/>
            <person name="Kitzman J."/>
            <person name="Shendure J."/>
            <person name="Nakayama T."/>
            <person name="Izutsu Y."/>
            <person name="Robert J."/>
            <person name="Dichmann D."/>
            <person name="Flajnik M."/>
            <person name="Houston D."/>
            <person name="Marcotte E."/>
            <person name="Wallingford J."/>
            <person name="Ito Y."/>
            <person name="Asashima M."/>
            <person name="Ueno N."/>
            <person name="Matsuda Y."/>
            <person name="Jan Veenstra G."/>
            <person name="Fujiyama A."/>
            <person name="Harland R."/>
            <person name="Taira M."/>
            <person name="Rokhsar D.S."/>
        </authorList>
    </citation>
    <scope>NUCLEOTIDE SEQUENCE</scope>
    <source>
        <strain evidence="1">J</strain>
        <tissue evidence="1">Blood</tissue>
    </source>
</reference>
<organism evidence="1">
    <name type="scientific">Xenopus laevis</name>
    <name type="common">African clawed frog</name>
    <dbReference type="NCBI Taxonomy" id="8355"/>
    <lineage>
        <taxon>Eukaryota</taxon>
        <taxon>Metazoa</taxon>
        <taxon>Chordata</taxon>
        <taxon>Craniata</taxon>
        <taxon>Vertebrata</taxon>
        <taxon>Euteleostomi</taxon>
        <taxon>Amphibia</taxon>
        <taxon>Batrachia</taxon>
        <taxon>Anura</taxon>
        <taxon>Pipoidea</taxon>
        <taxon>Pipidae</taxon>
        <taxon>Xenopodinae</taxon>
        <taxon>Xenopus</taxon>
        <taxon>Xenopus</taxon>
    </lineage>
</organism>
<accession>A0A974BPM0</accession>
<dbReference type="Proteomes" id="UP000694892">
    <property type="component" value="Unassembled WGS sequence"/>
</dbReference>
<evidence type="ECO:0000313" key="1">
    <source>
        <dbReference type="EMBL" id="OCT55975.1"/>
    </source>
</evidence>
<gene>
    <name evidence="1" type="ORF">XELAEV_18004309mg</name>
</gene>